<feature type="domain" description="DNA2/NAM7 helicase-like C-terminal" evidence="4">
    <location>
        <begin position="859"/>
        <end position="1041"/>
    </location>
</feature>
<dbReference type="Pfam" id="PF13087">
    <property type="entry name" value="AAA_12"/>
    <property type="match status" value="1"/>
</dbReference>
<dbReference type="Pfam" id="PF01272">
    <property type="entry name" value="GreA_GreB"/>
    <property type="match status" value="1"/>
</dbReference>
<dbReference type="Gene3D" id="3.40.960.10">
    <property type="entry name" value="VSR Endonuclease"/>
    <property type="match status" value="1"/>
</dbReference>
<evidence type="ECO:0000313" key="7">
    <source>
        <dbReference type="Proteomes" id="UP000323720"/>
    </source>
</evidence>
<dbReference type="SUPFAM" id="SSF52980">
    <property type="entry name" value="Restriction endonuclease-like"/>
    <property type="match status" value="1"/>
</dbReference>
<dbReference type="Gene3D" id="3.40.50.300">
    <property type="entry name" value="P-loop containing nucleotide triphosphate hydrolases"/>
    <property type="match status" value="3"/>
</dbReference>
<dbReference type="Pfam" id="PF13195">
    <property type="entry name" value="DUF4011"/>
    <property type="match status" value="1"/>
</dbReference>
<protein>
    <submittedName>
        <fullName evidence="6">DUF4011 domain-containing protein</fullName>
    </submittedName>
</protein>
<dbReference type="RefSeq" id="WP_148405392.1">
    <property type="nucleotide sequence ID" value="NZ_VSKK01000006.1"/>
</dbReference>
<dbReference type="InterPro" id="IPR047187">
    <property type="entry name" value="SF1_C_Upf1"/>
</dbReference>
<dbReference type="PANTHER" id="PTHR10887:SF530">
    <property type="entry name" value="SUPERFAMILY I DNA HELICASES"/>
    <property type="match status" value="1"/>
</dbReference>
<dbReference type="GO" id="GO:0004386">
    <property type="term" value="F:helicase activity"/>
    <property type="evidence" value="ECO:0007669"/>
    <property type="project" value="InterPro"/>
</dbReference>
<gene>
    <name evidence="6" type="ORF">ES674_15015</name>
</gene>
<dbReference type="Pfam" id="PF13086">
    <property type="entry name" value="AAA_11"/>
    <property type="match status" value="1"/>
</dbReference>
<evidence type="ECO:0000259" key="2">
    <source>
        <dbReference type="Pfam" id="PF01272"/>
    </source>
</evidence>
<dbReference type="GO" id="GO:0032784">
    <property type="term" value="P:regulation of DNA-templated transcription elongation"/>
    <property type="evidence" value="ECO:0007669"/>
    <property type="project" value="InterPro"/>
</dbReference>
<keyword evidence="7" id="KW-1185">Reference proteome</keyword>
<dbReference type="EMBL" id="VSKK01000006">
    <property type="protein sequence ID" value="TYB74059.1"/>
    <property type="molecule type" value="Genomic_DNA"/>
</dbReference>
<dbReference type="InterPro" id="IPR011335">
    <property type="entry name" value="Restrct_endonuc-II-like"/>
</dbReference>
<dbReference type="Proteomes" id="UP000323720">
    <property type="component" value="Unassembled WGS sequence"/>
</dbReference>
<dbReference type="Gene3D" id="3.10.50.30">
    <property type="entry name" value="Transcription elongation factor, GreA/GreB, C-terminal domain"/>
    <property type="match status" value="1"/>
</dbReference>
<proteinExistence type="predicted"/>
<feature type="domain" description="Restriction endonuclease type II-like" evidence="5">
    <location>
        <begin position="1114"/>
        <end position="1212"/>
    </location>
</feature>
<sequence>MKLTDNLLIELQNRLKVGNRRGVHLNALPGRSIYKFDISRLSFINKELPNQFVEALLSENPLKFKVSWKNNVSDFNNLFEEDQINLVKIKKSFENLINQTDAIESEKGINTFGFGYPLLVRRDASDGKLTVAPLLIWSLRIQRTSDFNTWVIQRNDDDPVYFNEILINHLQSDANIKLDQISSEMMDDGLIDLQELVDICQGVMEKTNTSSDPNLKTILESNLTKIKRIKDKAHYESLPLAVNNAQIEYGGIFSIFEVQKQSIINDYDQLLDTDEELEEDDLQDHVFQSISSVDTDPSQQGILNALATKRNLLIQGPPGTGKSQSLTAILVNALENKKKVIVVCEKITALEVLENALTELGLQDMVIMINDAVKDRRKAVNLARQKLEDSRGSYGSVSRLKLDTIISNAQNLIDSINAKHKKINEKIIGDDVWTQVVGKFLNNSGDFKVLDEIDLDAISFQFDYKELQELIEIIKKAESLYTSYAPFSENAFINSKKYHSNNPYELEDKLTNDFKSYKNQLKNLKKLIAEFQSIQSDSQDVLDYNLTNNFWFKFLAIFDKKKSSLIKAQVIIRKELQKVVHNLNEDKWFDSISIDNSEKIITADLENVIARLEAFINDDNERFTKEYEWFHFLSTLNNEKLEIIESLKGKSNWERTFLCVYLNKLLSKYASNELPTDDKEHQEYTKAVTGLKREQTNFVKSYWNDRFTKDAEKFNKSFLIKVRNLYNKRSSSKYKRHSLRQIVNYDIDLFTSCFPIILTTPDACSTLFLNRRKFFDIVMFDEASQLRLEDNLPALLKGKQVVIAGDEHQMPPSNYFSKIFEGTSEDEDEFEDEEEQERERDNSLLGCESLLDFGDQLNFQKSYLDFHYRSRHPYLIDFSNHAFYNSRLKPLPNQFEYNPINFIQVDGTFSDHTNDLEAEMVLSIIENNVHPFPNGEYPSVGVATFNIAQRNLILSKIYERNKFSKYREFNDKMLHLQENGFFVKNLENIQGDERDVIILSTTYGINKDGKFAHRFGPLNQVKGYRLLNVIVTRAKYKVYVCSSIPPEVFLDYNQYLVTQGDNNRRGAFFAYLAYAKAVSDGNAKLRERVLEDLSANIKEEIKLGDVLGDLESPFEEEVYQVLINHFDENNIKPQLKYAGFRIDMVYDAEDPNIPKIAIECDGAAYHSSTEAYLNDIYRQKILEKNGFVFHRIWSTNWWRSPQKEAKRLIDFIEKTSNSGINRTAVANNNKSGAFTDIIVTKADSLLELKDAYQTEIQELVELENLPIKAIRVDKKRIEEEVKPKAESLKPIQQQLFKDCIHLNSKVEIKYLNIGKNLNIHLVDERINKFTMGSGLQKIDVKSPLGASLIGKCIGDTAQVGHLDNYVEVLKIDNVE</sequence>
<evidence type="ECO:0000259" key="4">
    <source>
        <dbReference type="Pfam" id="PF13087"/>
    </source>
</evidence>
<dbReference type="PANTHER" id="PTHR10887">
    <property type="entry name" value="DNA2/NAM7 HELICASE FAMILY"/>
    <property type="match status" value="1"/>
</dbReference>
<accession>A0A5D0QYX3</accession>
<evidence type="ECO:0000256" key="1">
    <source>
        <dbReference type="SAM" id="Coils"/>
    </source>
</evidence>
<dbReference type="InterPro" id="IPR041677">
    <property type="entry name" value="DNA2/NAM7_AAA_11"/>
</dbReference>
<dbReference type="InterPro" id="IPR049468">
    <property type="entry name" value="Restrct_endonuc-II-like_dom"/>
</dbReference>
<feature type="domain" description="Transcription elongation factor GreA/GreB C-terminal" evidence="2">
    <location>
        <begin position="1297"/>
        <end position="1371"/>
    </location>
</feature>
<dbReference type="InterPro" id="IPR027417">
    <property type="entry name" value="P-loop_NTPase"/>
</dbReference>
<feature type="coiled-coil region" evidence="1">
    <location>
        <begin position="507"/>
        <end position="534"/>
    </location>
</feature>
<feature type="domain" description="DNA2/NAM7 helicase helicase" evidence="3">
    <location>
        <begin position="681"/>
        <end position="812"/>
    </location>
</feature>
<reference evidence="6 7" key="1">
    <citation type="submission" date="2019-08" db="EMBL/GenBank/DDBJ databases">
        <title>Genomes of Antarctic Bizionia species.</title>
        <authorList>
            <person name="Bowman J.P."/>
        </authorList>
    </citation>
    <scope>NUCLEOTIDE SEQUENCE [LARGE SCALE GENOMIC DNA]</scope>
    <source>
        <strain evidence="6 7">ADA-4</strain>
    </source>
</reference>
<keyword evidence="1" id="KW-0175">Coiled coil</keyword>
<dbReference type="InterPro" id="IPR045055">
    <property type="entry name" value="DNA2/NAM7-like"/>
</dbReference>
<dbReference type="InterPro" id="IPR041679">
    <property type="entry name" value="DNA2/NAM7-like_C"/>
</dbReference>
<dbReference type="OrthoDB" id="9757917at2"/>
<dbReference type="InterPro" id="IPR025103">
    <property type="entry name" value="DUF4011"/>
</dbReference>
<evidence type="ECO:0000259" key="5">
    <source>
        <dbReference type="Pfam" id="PF18741"/>
    </source>
</evidence>
<name>A0A5D0QYX3_9FLAO</name>
<evidence type="ECO:0000259" key="3">
    <source>
        <dbReference type="Pfam" id="PF13086"/>
    </source>
</evidence>
<dbReference type="SUPFAM" id="SSF54534">
    <property type="entry name" value="FKBP-like"/>
    <property type="match status" value="1"/>
</dbReference>
<dbReference type="Pfam" id="PF18741">
    <property type="entry name" value="MTES_1575"/>
    <property type="match status" value="1"/>
</dbReference>
<evidence type="ECO:0000313" key="6">
    <source>
        <dbReference type="EMBL" id="TYB74059.1"/>
    </source>
</evidence>
<dbReference type="InterPro" id="IPR001437">
    <property type="entry name" value="Tscrpt_elong_fac_GreA/B_C"/>
</dbReference>
<dbReference type="SUPFAM" id="SSF52540">
    <property type="entry name" value="P-loop containing nucleoside triphosphate hydrolases"/>
    <property type="match status" value="1"/>
</dbReference>
<organism evidence="6 7">
    <name type="scientific">Bizionia myxarmorum</name>
    <dbReference type="NCBI Taxonomy" id="291186"/>
    <lineage>
        <taxon>Bacteria</taxon>
        <taxon>Pseudomonadati</taxon>
        <taxon>Bacteroidota</taxon>
        <taxon>Flavobacteriia</taxon>
        <taxon>Flavobacteriales</taxon>
        <taxon>Flavobacteriaceae</taxon>
        <taxon>Bizionia</taxon>
    </lineage>
</organism>
<dbReference type="InterPro" id="IPR036953">
    <property type="entry name" value="GreA/GreB_C_sf"/>
</dbReference>
<comment type="caution">
    <text evidence="6">The sequence shown here is derived from an EMBL/GenBank/DDBJ whole genome shotgun (WGS) entry which is preliminary data.</text>
</comment>
<dbReference type="GO" id="GO:0003677">
    <property type="term" value="F:DNA binding"/>
    <property type="evidence" value="ECO:0007669"/>
    <property type="project" value="InterPro"/>
</dbReference>
<dbReference type="CDD" id="cd18808">
    <property type="entry name" value="SF1_C_Upf1"/>
    <property type="match status" value="1"/>
</dbReference>